<proteinExistence type="predicted"/>
<protein>
    <submittedName>
        <fullName evidence="1">Uncharacterized protein</fullName>
    </submittedName>
</protein>
<gene>
    <name evidence="1" type="ORF">J2T57_001550</name>
</gene>
<keyword evidence="2" id="KW-1185">Reference proteome</keyword>
<evidence type="ECO:0000313" key="2">
    <source>
        <dbReference type="Proteomes" id="UP001205843"/>
    </source>
</evidence>
<evidence type="ECO:0000313" key="1">
    <source>
        <dbReference type="EMBL" id="MCP1674448.1"/>
    </source>
</evidence>
<dbReference type="RefSeq" id="WP_253476436.1">
    <property type="nucleotide sequence ID" value="NZ_JALJXV010000003.1"/>
</dbReference>
<sequence length="168" mass="17960">MAAINAAFTFSAVPFLAHRGLVISFAFDERHPDMQSTYFYGCEGFLFDLRDVVPDAGVASCDWTREYAETLIRRAIDDGSLRAYLDDAEDLDEVDETFAIAAKRAKDPVVPAAIDLLLHADFAVANGEGVDAVVARGEMAAAIQAAVRRAIAAGEIPHIAPGGSLFIG</sequence>
<name>A0AAE3KC31_9GAMM</name>
<accession>A0AAE3KC31</accession>
<organism evidence="1 2">
    <name type="scientific">Natronocella acetinitrilica</name>
    <dbReference type="NCBI Taxonomy" id="414046"/>
    <lineage>
        <taxon>Bacteria</taxon>
        <taxon>Pseudomonadati</taxon>
        <taxon>Pseudomonadota</taxon>
        <taxon>Gammaproteobacteria</taxon>
        <taxon>Chromatiales</taxon>
        <taxon>Ectothiorhodospiraceae</taxon>
        <taxon>Natronocella</taxon>
    </lineage>
</organism>
<reference evidence="1" key="1">
    <citation type="submission" date="2022-03" db="EMBL/GenBank/DDBJ databases">
        <title>Genomic Encyclopedia of Type Strains, Phase III (KMG-III): the genomes of soil and plant-associated and newly described type strains.</title>
        <authorList>
            <person name="Whitman W."/>
        </authorList>
    </citation>
    <scope>NUCLEOTIDE SEQUENCE</scope>
    <source>
        <strain evidence="1">ANL 6-2</strain>
    </source>
</reference>
<dbReference type="EMBL" id="JALJXV010000003">
    <property type="protein sequence ID" value="MCP1674448.1"/>
    <property type="molecule type" value="Genomic_DNA"/>
</dbReference>
<dbReference type="AlphaFoldDB" id="A0AAE3KC31"/>
<dbReference type="Proteomes" id="UP001205843">
    <property type="component" value="Unassembled WGS sequence"/>
</dbReference>
<comment type="caution">
    <text evidence="1">The sequence shown here is derived from an EMBL/GenBank/DDBJ whole genome shotgun (WGS) entry which is preliminary data.</text>
</comment>